<dbReference type="PANTHER" id="PTHR31148">
    <property type="entry name" value="U1 SMALL NUCLEAR RIBONUCLEOPROTEIN C"/>
    <property type="match status" value="1"/>
</dbReference>
<dbReference type="eggNOG" id="KOG3454">
    <property type="taxonomic scope" value="Eukaryota"/>
</dbReference>
<dbReference type="InterPro" id="IPR000690">
    <property type="entry name" value="Matrin/U1-C_Znf_C2H2"/>
</dbReference>
<feature type="compositionally biased region" description="Low complexity" evidence="8">
    <location>
        <begin position="112"/>
        <end position="129"/>
    </location>
</feature>
<comment type="subcellular location">
    <subcellularLocation>
        <location evidence="1">Nucleus</location>
    </subcellularLocation>
</comment>
<dbReference type="OrthoDB" id="76567at2759"/>
<dbReference type="PROSITE" id="PS50171">
    <property type="entry name" value="ZF_MATRIN"/>
    <property type="match status" value="1"/>
</dbReference>
<name>B6AAB7_CRYMR</name>
<dbReference type="InterPro" id="IPR036236">
    <property type="entry name" value="Znf_C2H2_sf"/>
</dbReference>
<proteinExistence type="predicted"/>
<keyword evidence="2" id="KW-0479">Metal-binding</keyword>
<keyword evidence="5" id="KW-0694">RNA-binding</keyword>
<feature type="domain" description="Matrin-type" evidence="9">
    <location>
        <begin position="4"/>
        <end position="36"/>
    </location>
</feature>
<dbReference type="EMBL" id="DS989726">
    <property type="protein sequence ID" value="EEA05158.1"/>
    <property type="molecule type" value="Genomic_DNA"/>
</dbReference>
<evidence type="ECO:0000313" key="10">
    <source>
        <dbReference type="EMBL" id="EEA05158.1"/>
    </source>
</evidence>
<keyword evidence="11" id="KW-1185">Reference proteome</keyword>
<dbReference type="GO" id="GO:0008270">
    <property type="term" value="F:zinc ion binding"/>
    <property type="evidence" value="ECO:0007669"/>
    <property type="project" value="UniProtKB-KW"/>
</dbReference>
<sequence>MPKFYCDYCDIYLTHSSTGGRRQHSLGRKHINNKIEFYRNLIKDPNFDPPILYDNNFNVIGTLGPHNQQQPYMMMIVPNKLDVSQAHKYDNKVNRKFGNSYKNIHNKDHQHNNQYNNTNNSTYNYNNHINSRHVRK</sequence>
<dbReference type="VEuPathDB" id="CryptoDB:CMU_042310"/>
<accession>B6AAB7</accession>
<dbReference type="Proteomes" id="UP000001460">
    <property type="component" value="Unassembled WGS sequence"/>
</dbReference>
<dbReference type="GO" id="GO:0030627">
    <property type="term" value="F:pre-mRNA 5'-splice site binding"/>
    <property type="evidence" value="ECO:0007669"/>
    <property type="project" value="InterPro"/>
</dbReference>
<dbReference type="GO" id="GO:0005685">
    <property type="term" value="C:U1 snRNP"/>
    <property type="evidence" value="ECO:0007669"/>
    <property type="project" value="InterPro"/>
</dbReference>
<evidence type="ECO:0000313" key="11">
    <source>
        <dbReference type="Proteomes" id="UP000001460"/>
    </source>
</evidence>
<evidence type="ECO:0000256" key="5">
    <source>
        <dbReference type="ARBA" id="ARBA00022884"/>
    </source>
</evidence>
<dbReference type="InterPro" id="IPR017340">
    <property type="entry name" value="U1_snRNP-C"/>
</dbReference>
<evidence type="ECO:0000256" key="2">
    <source>
        <dbReference type="ARBA" id="ARBA00022723"/>
    </source>
</evidence>
<evidence type="ECO:0000256" key="8">
    <source>
        <dbReference type="SAM" id="MobiDB-lite"/>
    </source>
</evidence>
<keyword evidence="3" id="KW-0863">Zinc-finger</keyword>
<organism evidence="10 11">
    <name type="scientific">Cryptosporidium muris (strain RN66)</name>
    <dbReference type="NCBI Taxonomy" id="441375"/>
    <lineage>
        <taxon>Eukaryota</taxon>
        <taxon>Sar</taxon>
        <taxon>Alveolata</taxon>
        <taxon>Apicomplexa</taxon>
        <taxon>Conoidasida</taxon>
        <taxon>Coccidia</taxon>
        <taxon>Eucoccidiorida</taxon>
        <taxon>Eimeriorina</taxon>
        <taxon>Cryptosporidiidae</taxon>
        <taxon>Cryptosporidium</taxon>
    </lineage>
</organism>
<feature type="region of interest" description="Disordered" evidence="8">
    <location>
        <begin position="104"/>
        <end position="136"/>
    </location>
</feature>
<dbReference type="InterPro" id="IPR013085">
    <property type="entry name" value="U1-CZ_Znf_C2H2"/>
</dbReference>
<reference evidence="10" key="1">
    <citation type="submission" date="2008-06" db="EMBL/GenBank/DDBJ databases">
        <authorList>
            <person name="Lorenzi H."/>
            <person name="Inman J."/>
            <person name="Miller J."/>
            <person name="Schobel S."/>
            <person name="Amedeo P."/>
            <person name="Caler E.V."/>
            <person name="da Silva J."/>
        </authorList>
    </citation>
    <scope>NUCLEOTIDE SEQUENCE [LARGE SCALE GENOMIC DNA]</scope>
    <source>
        <strain evidence="10">RN66</strain>
    </source>
</reference>
<evidence type="ECO:0000256" key="3">
    <source>
        <dbReference type="ARBA" id="ARBA00022771"/>
    </source>
</evidence>
<dbReference type="Gene3D" id="3.30.160.60">
    <property type="entry name" value="Classic Zinc Finger"/>
    <property type="match status" value="1"/>
</dbReference>
<dbReference type="SUPFAM" id="SSF103417">
    <property type="entry name" value="Major capsid protein VP5"/>
    <property type="match status" value="1"/>
</dbReference>
<dbReference type="PANTHER" id="PTHR31148:SF1">
    <property type="entry name" value="U1 SMALL NUCLEAR RIBONUCLEOPROTEIN C"/>
    <property type="match status" value="1"/>
</dbReference>
<dbReference type="Pfam" id="PF06220">
    <property type="entry name" value="zf-U1"/>
    <property type="match status" value="1"/>
</dbReference>
<dbReference type="SUPFAM" id="SSF57667">
    <property type="entry name" value="beta-beta-alpha zinc fingers"/>
    <property type="match status" value="1"/>
</dbReference>
<keyword evidence="7" id="KW-0687">Ribonucleoprotein</keyword>
<gene>
    <name evidence="10" type="ORF">CMU_042310</name>
</gene>
<dbReference type="STRING" id="441375.B6AAB7"/>
<dbReference type="InterPro" id="IPR003604">
    <property type="entry name" value="Matrin/U1-like-C_Znf_C2H2"/>
</dbReference>
<evidence type="ECO:0000256" key="1">
    <source>
        <dbReference type="ARBA" id="ARBA00004123"/>
    </source>
</evidence>
<dbReference type="GeneID" id="6994395"/>
<dbReference type="PIRSF" id="PIRSF037969">
    <property type="entry name" value="U1_snRNP-C"/>
    <property type="match status" value="1"/>
</dbReference>
<dbReference type="InterPro" id="IPR023233">
    <property type="entry name" value="Herpes_MCP_upper_sf"/>
</dbReference>
<evidence type="ECO:0000256" key="4">
    <source>
        <dbReference type="ARBA" id="ARBA00022833"/>
    </source>
</evidence>
<evidence type="ECO:0000256" key="6">
    <source>
        <dbReference type="ARBA" id="ARBA00023242"/>
    </source>
</evidence>
<dbReference type="GO" id="GO:0000395">
    <property type="term" value="P:mRNA 5'-splice site recognition"/>
    <property type="evidence" value="ECO:0007669"/>
    <property type="project" value="InterPro"/>
</dbReference>
<evidence type="ECO:0000256" key="7">
    <source>
        <dbReference type="ARBA" id="ARBA00023274"/>
    </source>
</evidence>
<dbReference type="SMART" id="SM00451">
    <property type="entry name" value="ZnF_U1"/>
    <property type="match status" value="1"/>
</dbReference>
<keyword evidence="6" id="KW-0539">Nucleus</keyword>
<protein>
    <submittedName>
        <fullName evidence="10">U1 zinc finger domain-containing protein</fullName>
    </submittedName>
</protein>
<dbReference type="RefSeq" id="XP_002139507.1">
    <property type="nucleotide sequence ID" value="XM_002139471.1"/>
</dbReference>
<dbReference type="AlphaFoldDB" id="B6AAB7"/>
<keyword evidence="4" id="KW-0862">Zinc</keyword>
<evidence type="ECO:0000259" key="9">
    <source>
        <dbReference type="PROSITE" id="PS50171"/>
    </source>
</evidence>